<sequence length="99" mass="11154">MMCLYVDFGGCSGNKPSAKNSKGEQIFCGGHPGLKIEMCPTELYNKNFNPKCANGKQPYQIFDERNNYNITYLGKSCSDQFCPLNTKCVEMEIFSHCCE</sequence>
<keyword evidence="1" id="KW-1185">Reference proteome</keyword>
<dbReference type="PANTHER" id="PTHR47248">
    <property type="entry name" value="PROTEIN CBG06772"/>
    <property type="match status" value="1"/>
</dbReference>
<dbReference type="InterPro" id="IPR052861">
    <property type="entry name" value="BPTI/Kunitz_domain"/>
</dbReference>
<dbReference type="WBParaSite" id="scaffold51051_cov284.g25185">
    <property type="protein sequence ID" value="scaffold51051_cov284.g25185"/>
    <property type="gene ID" value="scaffold51051_cov284.g25185"/>
</dbReference>
<protein>
    <submittedName>
        <fullName evidence="2">Uncharacterized protein</fullName>
    </submittedName>
</protein>
<evidence type="ECO:0000313" key="2">
    <source>
        <dbReference type="WBParaSite" id="scaffold51051_cov284.g25185"/>
    </source>
</evidence>
<dbReference type="PANTHER" id="PTHR47248:SF7">
    <property type="entry name" value="BPTI_KUNITZ INHIBITOR DOMAIN-CONTAINING PROTEIN"/>
    <property type="match status" value="1"/>
</dbReference>
<name>A0A915MV11_MELJA</name>
<evidence type="ECO:0000313" key="1">
    <source>
        <dbReference type="Proteomes" id="UP000887561"/>
    </source>
</evidence>
<reference evidence="2" key="1">
    <citation type="submission" date="2022-11" db="UniProtKB">
        <authorList>
            <consortium name="WormBaseParasite"/>
        </authorList>
    </citation>
    <scope>IDENTIFICATION</scope>
</reference>
<organism evidence="1 2">
    <name type="scientific">Meloidogyne javanica</name>
    <name type="common">Root-knot nematode worm</name>
    <dbReference type="NCBI Taxonomy" id="6303"/>
    <lineage>
        <taxon>Eukaryota</taxon>
        <taxon>Metazoa</taxon>
        <taxon>Ecdysozoa</taxon>
        <taxon>Nematoda</taxon>
        <taxon>Chromadorea</taxon>
        <taxon>Rhabditida</taxon>
        <taxon>Tylenchina</taxon>
        <taxon>Tylenchomorpha</taxon>
        <taxon>Tylenchoidea</taxon>
        <taxon>Meloidogynidae</taxon>
        <taxon>Meloidogyninae</taxon>
        <taxon>Meloidogyne</taxon>
        <taxon>Meloidogyne incognita group</taxon>
    </lineage>
</organism>
<proteinExistence type="predicted"/>
<dbReference type="Proteomes" id="UP000887561">
    <property type="component" value="Unplaced"/>
</dbReference>
<accession>A0A915MV11</accession>
<dbReference type="AlphaFoldDB" id="A0A915MV11"/>